<feature type="region of interest" description="Disordered" evidence="1">
    <location>
        <begin position="13"/>
        <end position="35"/>
    </location>
</feature>
<protein>
    <submittedName>
        <fullName evidence="2">Uncharacterized protein</fullName>
    </submittedName>
</protein>
<dbReference type="Proteomes" id="UP001149079">
    <property type="component" value="Unassembled WGS sequence"/>
</dbReference>
<dbReference type="RefSeq" id="XP_056520451.1">
    <property type="nucleotide sequence ID" value="XM_056666855.1"/>
</dbReference>
<accession>A0A9W9GU76</accession>
<evidence type="ECO:0000313" key="3">
    <source>
        <dbReference type="Proteomes" id="UP001149079"/>
    </source>
</evidence>
<keyword evidence="3" id="KW-1185">Reference proteome</keyword>
<dbReference type="AlphaFoldDB" id="A0A9W9GU76"/>
<sequence length="105" mass="11654">MACVCHSVPCTCGGSSGESEDELLGTGPAQTDGSSDEYITSQEKLMIHIPEEDISEEGTSEEGTSEENISEEGMEVRTWKMIWKKYLRTNRLQDTEEEELNFKGG</sequence>
<feature type="region of interest" description="Disordered" evidence="1">
    <location>
        <begin position="52"/>
        <end position="73"/>
    </location>
</feature>
<proteinExistence type="predicted"/>
<organism evidence="2 3">
    <name type="scientific">Penicillium bovifimosum</name>
    <dbReference type="NCBI Taxonomy" id="126998"/>
    <lineage>
        <taxon>Eukaryota</taxon>
        <taxon>Fungi</taxon>
        <taxon>Dikarya</taxon>
        <taxon>Ascomycota</taxon>
        <taxon>Pezizomycotina</taxon>
        <taxon>Eurotiomycetes</taxon>
        <taxon>Eurotiomycetidae</taxon>
        <taxon>Eurotiales</taxon>
        <taxon>Aspergillaceae</taxon>
        <taxon>Penicillium</taxon>
    </lineage>
</organism>
<reference evidence="2" key="1">
    <citation type="submission" date="2022-11" db="EMBL/GenBank/DDBJ databases">
        <authorList>
            <person name="Petersen C."/>
        </authorList>
    </citation>
    <scope>NUCLEOTIDE SEQUENCE</scope>
    <source>
        <strain evidence="2">IBT 22155</strain>
    </source>
</reference>
<dbReference type="GeneID" id="81406025"/>
<gene>
    <name evidence="2" type="ORF">N7515_006111</name>
</gene>
<evidence type="ECO:0000256" key="1">
    <source>
        <dbReference type="SAM" id="MobiDB-lite"/>
    </source>
</evidence>
<comment type="caution">
    <text evidence="2">The sequence shown here is derived from an EMBL/GenBank/DDBJ whole genome shotgun (WGS) entry which is preliminary data.</text>
</comment>
<reference evidence="2" key="2">
    <citation type="journal article" date="2023" name="IMA Fungus">
        <title>Comparative genomic study of the Penicillium genus elucidates a diverse pangenome and 15 lateral gene transfer events.</title>
        <authorList>
            <person name="Petersen C."/>
            <person name="Sorensen T."/>
            <person name="Nielsen M.R."/>
            <person name="Sondergaard T.E."/>
            <person name="Sorensen J.L."/>
            <person name="Fitzpatrick D.A."/>
            <person name="Frisvad J.C."/>
            <person name="Nielsen K.L."/>
        </authorList>
    </citation>
    <scope>NUCLEOTIDE SEQUENCE</scope>
    <source>
        <strain evidence="2">IBT 22155</strain>
    </source>
</reference>
<dbReference type="EMBL" id="JAPQKL010000005">
    <property type="protein sequence ID" value="KAJ5130072.1"/>
    <property type="molecule type" value="Genomic_DNA"/>
</dbReference>
<name>A0A9W9GU76_9EURO</name>
<evidence type="ECO:0000313" key="2">
    <source>
        <dbReference type="EMBL" id="KAJ5130072.1"/>
    </source>
</evidence>